<dbReference type="AlphaFoldDB" id="A0A0L0CNZ6"/>
<reference evidence="1 2" key="1">
    <citation type="journal article" date="2015" name="Nat. Commun.">
        <title>Lucilia cuprina genome unlocks parasitic fly biology to underpin future interventions.</title>
        <authorList>
            <person name="Anstead C.A."/>
            <person name="Korhonen P.K."/>
            <person name="Young N.D."/>
            <person name="Hall R.S."/>
            <person name="Jex A.R."/>
            <person name="Murali S.C."/>
            <person name="Hughes D.S."/>
            <person name="Lee S.F."/>
            <person name="Perry T."/>
            <person name="Stroehlein A.J."/>
            <person name="Ansell B.R."/>
            <person name="Breugelmans B."/>
            <person name="Hofmann A."/>
            <person name="Qu J."/>
            <person name="Dugan S."/>
            <person name="Lee S.L."/>
            <person name="Chao H."/>
            <person name="Dinh H."/>
            <person name="Han Y."/>
            <person name="Doddapaneni H.V."/>
            <person name="Worley K.C."/>
            <person name="Muzny D.M."/>
            <person name="Ioannidis P."/>
            <person name="Waterhouse R.M."/>
            <person name="Zdobnov E.M."/>
            <person name="James P.J."/>
            <person name="Bagnall N.H."/>
            <person name="Kotze A.C."/>
            <person name="Gibbs R.A."/>
            <person name="Richards S."/>
            <person name="Batterham P."/>
            <person name="Gasser R.B."/>
        </authorList>
    </citation>
    <scope>NUCLEOTIDE SEQUENCE [LARGE SCALE GENOMIC DNA]</scope>
    <source>
        <strain evidence="1 2">LS</strain>
        <tissue evidence="1">Full body</tissue>
    </source>
</reference>
<name>A0A0L0CNZ6_LUCCU</name>
<gene>
    <name evidence="1" type="ORF">FF38_09590</name>
</gene>
<organism evidence="1 2">
    <name type="scientific">Lucilia cuprina</name>
    <name type="common">Green bottle fly</name>
    <name type="synonym">Australian sheep blowfly</name>
    <dbReference type="NCBI Taxonomy" id="7375"/>
    <lineage>
        <taxon>Eukaryota</taxon>
        <taxon>Metazoa</taxon>
        <taxon>Ecdysozoa</taxon>
        <taxon>Arthropoda</taxon>
        <taxon>Hexapoda</taxon>
        <taxon>Insecta</taxon>
        <taxon>Pterygota</taxon>
        <taxon>Neoptera</taxon>
        <taxon>Endopterygota</taxon>
        <taxon>Diptera</taxon>
        <taxon>Brachycera</taxon>
        <taxon>Muscomorpha</taxon>
        <taxon>Oestroidea</taxon>
        <taxon>Calliphoridae</taxon>
        <taxon>Luciliinae</taxon>
        <taxon>Lucilia</taxon>
    </lineage>
</organism>
<keyword evidence="2" id="KW-1185">Reference proteome</keyword>
<dbReference type="EMBL" id="JRES01000112">
    <property type="protein sequence ID" value="KNC34050.1"/>
    <property type="molecule type" value="Genomic_DNA"/>
</dbReference>
<sequence length="194" mass="21071">MVISITNDGHMTGIDSLDSMPGCSVSAIVEEIGNADSEPGCSLSDIVGEIDSEDSEPGCSLSAIVGEIDSEDSETEFVGIDNENLEPSEIIGNNSNFQGNSDIKGKCEDIKSWAVRNKISQTALEDLLHTLNRVGVEDLPLSAKTLFNTSIQKFFFQALAKLSLLQKVLRGLYRLVVSYFDSFLVQYKALKAKI</sequence>
<accession>A0A0L0CNZ6</accession>
<dbReference type="Proteomes" id="UP000037069">
    <property type="component" value="Unassembled WGS sequence"/>
</dbReference>
<protein>
    <submittedName>
        <fullName evidence="1">Uncharacterized protein</fullName>
    </submittedName>
</protein>
<evidence type="ECO:0000313" key="2">
    <source>
        <dbReference type="Proteomes" id="UP000037069"/>
    </source>
</evidence>
<evidence type="ECO:0000313" key="1">
    <source>
        <dbReference type="EMBL" id="KNC34050.1"/>
    </source>
</evidence>
<comment type="caution">
    <text evidence="1">The sequence shown here is derived from an EMBL/GenBank/DDBJ whole genome shotgun (WGS) entry which is preliminary data.</text>
</comment>
<proteinExistence type="predicted"/>